<keyword evidence="4 9" id="KW-0812">Transmembrane</keyword>
<evidence type="ECO:0000256" key="2">
    <source>
        <dbReference type="ARBA" id="ARBA00022448"/>
    </source>
</evidence>
<keyword evidence="12" id="KW-1185">Reference proteome</keyword>
<dbReference type="RefSeq" id="WP_188881750.1">
    <property type="nucleotide sequence ID" value="NZ_BMOY01000014.1"/>
</dbReference>
<protein>
    <recommendedName>
        <fullName evidence="9">Sec-independent protein translocase protein TatA</fullName>
    </recommendedName>
</protein>
<dbReference type="GO" id="GO:0043953">
    <property type="term" value="P:protein transport by the Tat complex"/>
    <property type="evidence" value="ECO:0007669"/>
    <property type="project" value="UniProtKB-UniRule"/>
</dbReference>
<dbReference type="Pfam" id="PF02416">
    <property type="entry name" value="TatA_B_E"/>
    <property type="match status" value="1"/>
</dbReference>
<dbReference type="EMBL" id="BMOY01000014">
    <property type="protein sequence ID" value="GGJ04215.1"/>
    <property type="molecule type" value="Genomic_DNA"/>
</dbReference>
<comment type="subcellular location">
    <subcellularLocation>
        <location evidence="1 9">Cell membrane</location>
        <topology evidence="1 9">Single-pass membrane protein</topology>
    </subcellularLocation>
</comment>
<dbReference type="Gene3D" id="1.20.5.3310">
    <property type="match status" value="1"/>
</dbReference>
<evidence type="ECO:0000256" key="3">
    <source>
        <dbReference type="ARBA" id="ARBA00022475"/>
    </source>
</evidence>
<evidence type="ECO:0000313" key="11">
    <source>
        <dbReference type="EMBL" id="GGJ04215.1"/>
    </source>
</evidence>
<keyword evidence="6 9" id="KW-1133">Transmembrane helix</keyword>
<keyword evidence="2 9" id="KW-0813">Transport</keyword>
<comment type="similarity">
    <text evidence="9">Belongs to the TatA/E family.</text>
</comment>
<name>A0A917NJ15_9BACL</name>
<sequence length="108" mass="11302">MNFANVGISGLILIVIVLLMVFGPSKLPEIGRAFGRSLREFREATRGMMDEQGQATGQARSGAPERPVVEPLEIQSEPAAHARPVQTSQAADGQGTGTGSAPDASADR</sequence>
<comment type="function">
    <text evidence="9">Part of the twin-arginine translocation (Tat) system that transports large folded proteins containing a characteristic twin-arginine motif in their signal peptide across membranes. TatA could form the protein-conducting channel of the Tat system.</text>
</comment>
<evidence type="ECO:0000256" key="1">
    <source>
        <dbReference type="ARBA" id="ARBA00004162"/>
    </source>
</evidence>
<feature type="transmembrane region" description="Helical" evidence="9">
    <location>
        <begin position="6"/>
        <end position="23"/>
    </location>
</feature>
<reference evidence="11" key="2">
    <citation type="submission" date="2020-09" db="EMBL/GenBank/DDBJ databases">
        <authorList>
            <person name="Sun Q."/>
            <person name="Ohkuma M."/>
        </authorList>
    </citation>
    <scope>NUCLEOTIDE SEQUENCE</scope>
    <source>
        <strain evidence="11">JCM 18487</strain>
    </source>
</reference>
<gene>
    <name evidence="9" type="primary">tatA</name>
    <name evidence="11" type="ORF">GCM10010885_11870</name>
</gene>
<dbReference type="InterPro" id="IPR003369">
    <property type="entry name" value="TatA/B/E"/>
</dbReference>
<dbReference type="PRINTS" id="PR01506">
    <property type="entry name" value="TATBPROTEIN"/>
</dbReference>
<evidence type="ECO:0000256" key="6">
    <source>
        <dbReference type="ARBA" id="ARBA00022989"/>
    </source>
</evidence>
<keyword evidence="8 9" id="KW-0472">Membrane</keyword>
<dbReference type="NCBIfam" id="NF011430">
    <property type="entry name" value="PRK14861.1"/>
    <property type="match status" value="1"/>
</dbReference>
<dbReference type="GO" id="GO:0033281">
    <property type="term" value="C:TAT protein transport complex"/>
    <property type="evidence" value="ECO:0007669"/>
    <property type="project" value="UniProtKB-UniRule"/>
</dbReference>
<accession>A0A917NJ15</accession>
<organism evidence="11 12">
    <name type="scientific">Alicyclobacillus cellulosilyticus</name>
    <dbReference type="NCBI Taxonomy" id="1003997"/>
    <lineage>
        <taxon>Bacteria</taxon>
        <taxon>Bacillati</taxon>
        <taxon>Bacillota</taxon>
        <taxon>Bacilli</taxon>
        <taxon>Bacillales</taxon>
        <taxon>Alicyclobacillaceae</taxon>
        <taxon>Alicyclobacillus</taxon>
    </lineage>
</organism>
<evidence type="ECO:0000256" key="5">
    <source>
        <dbReference type="ARBA" id="ARBA00022927"/>
    </source>
</evidence>
<keyword evidence="5 9" id="KW-0653">Protein transport</keyword>
<keyword evidence="7 9" id="KW-0811">Translocation</keyword>
<dbReference type="AlphaFoldDB" id="A0A917NJ15"/>
<comment type="subunit">
    <text evidence="9">Forms a complex with TatC.</text>
</comment>
<proteinExistence type="inferred from homology"/>
<dbReference type="InterPro" id="IPR006312">
    <property type="entry name" value="TatA/E"/>
</dbReference>
<keyword evidence="3 9" id="KW-1003">Cell membrane</keyword>
<comment type="caution">
    <text evidence="11">The sequence shown here is derived from an EMBL/GenBank/DDBJ whole genome shotgun (WGS) entry which is preliminary data.</text>
</comment>
<dbReference type="Proteomes" id="UP000637695">
    <property type="component" value="Unassembled WGS sequence"/>
</dbReference>
<evidence type="ECO:0000256" key="10">
    <source>
        <dbReference type="SAM" id="MobiDB-lite"/>
    </source>
</evidence>
<evidence type="ECO:0000313" key="12">
    <source>
        <dbReference type="Proteomes" id="UP000637695"/>
    </source>
</evidence>
<reference evidence="11" key="1">
    <citation type="journal article" date="2014" name="Int. J. Syst. Evol. Microbiol.">
        <title>Complete genome sequence of Corynebacterium casei LMG S-19264T (=DSM 44701T), isolated from a smear-ripened cheese.</title>
        <authorList>
            <consortium name="US DOE Joint Genome Institute (JGI-PGF)"/>
            <person name="Walter F."/>
            <person name="Albersmeier A."/>
            <person name="Kalinowski J."/>
            <person name="Ruckert C."/>
        </authorList>
    </citation>
    <scope>NUCLEOTIDE SEQUENCE</scope>
    <source>
        <strain evidence="11">JCM 18487</strain>
    </source>
</reference>
<dbReference type="NCBIfam" id="TIGR01411">
    <property type="entry name" value="tatAE"/>
    <property type="match status" value="1"/>
</dbReference>
<dbReference type="PANTHER" id="PTHR42982">
    <property type="entry name" value="SEC-INDEPENDENT PROTEIN TRANSLOCASE PROTEIN TATA"/>
    <property type="match status" value="1"/>
</dbReference>
<dbReference type="GO" id="GO:0008320">
    <property type="term" value="F:protein transmembrane transporter activity"/>
    <property type="evidence" value="ECO:0007669"/>
    <property type="project" value="UniProtKB-UniRule"/>
</dbReference>
<dbReference type="PANTHER" id="PTHR42982:SF1">
    <property type="entry name" value="SEC-INDEPENDENT PROTEIN TRANSLOCASE PROTEIN TATA"/>
    <property type="match status" value="1"/>
</dbReference>
<dbReference type="HAMAP" id="MF_00236">
    <property type="entry name" value="TatA_E"/>
    <property type="match status" value="1"/>
</dbReference>
<evidence type="ECO:0000256" key="8">
    <source>
        <dbReference type="ARBA" id="ARBA00023136"/>
    </source>
</evidence>
<evidence type="ECO:0000256" key="9">
    <source>
        <dbReference type="HAMAP-Rule" id="MF_00236"/>
    </source>
</evidence>
<evidence type="ECO:0000256" key="7">
    <source>
        <dbReference type="ARBA" id="ARBA00023010"/>
    </source>
</evidence>
<evidence type="ECO:0000256" key="4">
    <source>
        <dbReference type="ARBA" id="ARBA00022692"/>
    </source>
</evidence>
<feature type="region of interest" description="Disordered" evidence="10">
    <location>
        <begin position="44"/>
        <end position="108"/>
    </location>
</feature>